<dbReference type="SMART" id="SM00642">
    <property type="entry name" value="Aamy"/>
    <property type="match status" value="1"/>
</dbReference>
<comment type="subunit">
    <text evidence="5">Monomer.</text>
</comment>
<keyword evidence="12 15" id="KW-0119">Carbohydrate metabolism</keyword>
<evidence type="ECO:0000259" key="18">
    <source>
        <dbReference type="SMART" id="SM00642"/>
    </source>
</evidence>
<evidence type="ECO:0000256" key="12">
    <source>
        <dbReference type="ARBA" id="ARBA00023277"/>
    </source>
</evidence>
<sequence>MAHTCCWLMLPWVALILVTSCSTTEFIVHLMDWRFDDIARECDTFLSKSGYSAVLISPVHEPPEIPRMPWYERYQVYSYNITTRSGNVTEFQNMVQRCSKAGLKVYVEVVLNHMSTNLPLVTRGLGGSVAQPFNKLYPALSLKSEHFHSTCGVVDYLNSSNVRQCELDHRHDLFQKHEHVRTKQAEFLNKLIDLGVNGFKICNAKYMYPDDLEIIMARINKLKSGDKPFVFSEVPLEGRRKEAVRPEEYFNLGPVTEYRFESFMKSINLMERESNLSAIVNYTQDLMSSNKSVVFVDLMDVRNVWDIGLRKFRVFNTFMLAQPYGAYKTILSSYWMNRRDPAPPHYENKTIKHVEFKDGYWCKDSWNCEHRDPLVSRMIQFARIVEGTNMTNFTVHGSSDYTQISFCRPGKGFVAISDIGYSTTTIKAQTCLPPGRYCNLALGSYVNKAGKRACAFTEIKVAKDGTAMVTFSPQEDGIVALHIKEMANNGGSTIISTISAVMVYLTVHL</sequence>
<evidence type="ECO:0000259" key="17">
    <source>
        <dbReference type="SMART" id="SM00632"/>
    </source>
</evidence>
<protein>
    <recommendedName>
        <fullName evidence="6 15">Alpha-amylase</fullName>
        <ecNumber evidence="6 15">3.2.1.1</ecNumber>
    </recommendedName>
</protein>
<dbReference type="SUPFAM" id="SSF51445">
    <property type="entry name" value="(Trans)glycosidases"/>
    <property type="match status" value="1"/>
</dbReference>
<dbReference type="InterPro" id="IPR013780">
    <property type="entry name" value="Glyco_hydro_b"/>
</dbReference>
<dbReference type="Gene3D" id="3.20.20.80">
    <property type="entry name" value="Glycosidases"/>
    <property type="match status" value="1"/>
</dbReference>
<dbReference type="InterPro" id="IPR006048">
    <property type="entry name" value="A-amylase/branching_C"/>
</dbReference>
<keyword evidence="7" id="KW-0479">Metal-binding</keyword>
<evidence type="ECO:0000256" key="13">
    <source>
        <dbReference type="ARBA" id="ARBA00023295"/>
    </source>
</evidence>
<comment type="similarity">
    <text evidence="4 14">Belongs to the glycosyl hydrolase 13 family.</text>
</comment>
<evidence type="ECO:0000313" key="20">
    <source>
        <dbReference type="Proteomes" id="UP001307889"/>
    </source>
</evidence>
<feature type="signal peptide" evidence="16">
    <location>
        <begin position="1"/>
        <end position="23"/>
    </location>
</feature>
<feature type="chain" id="PRO_5046097982" description="Alpha-amylase" evidence="16">
    <location>
        <begin position="24"/>
        <end position="509"/>
    </location>
</feature>
<name>A0ABN7AX87_9HEMI</name>
<dbReference type="Pfam" id="PF00128">
    <property type="entry name" value="Alpha-amylase"/>
    <property type="match status" value="1"/>
</dbReference>
<keyword evidence="10" id="KW-1015">Disulfide bond</keyword>
<evidence type="ECO:0000256" key="15">
    <source>
        <dbReference type="RuleBase" id="RU361134"/>
    </source>
</evidence>
<keyword evidence="8 15" id="KW-0378">Hydrolase</keyword>
<dbReference type="InterPro" id="IPR006047">
    <property type="entry name" value="GH13_cat_dom"/>
</dbReference>
<evidence type="ECO:0000256" key="3">
    <source>
        <dbReference type="ARBA" id="ARBA00001923"/>
    </source>
</evidence>
<evidence type="ECO:0000256" key="11">
    <source>
        <dbReference type="ARBA" id="ARBA00023214"/>
    </source>
</evidence>
<evidence type="ECO:0000256" key="7">
    <source>
        <dbReference type="ARBA" id="ARBA00022723"/>
    </source>
</evidence>
<dbReference type="Proteomes" id="UP001307889">
    <property type="component" value="Chromosome 7"/>
</dbReference>
<comment type="cofactor">
    <cofactor evidence="3">
        <name>chloride</name>
        <dbReference type="ChEBI" id="CHEBI:17996"/>
    </cofactor>
</comment>
<evidence type="ECO:0000256" key="10">
    <source>
        <dbReference type="ARBA" id="ARBA00023157"/>
    </source>
</evidence>
<dbReference type="EC" id="3.2.1.1" evidence="6 15"/>
<dbReference type="InterPro" id="IPR017853">
    <property type="entry name" value="GH"/>
</dbReference>
<dbReference type="SUPFAM" id="SSF51011">
    <property type="entry name" value="Glycosyl hydrolase domain"/>
    <property type="match status" value="1"/>
</dbReference>
<comment type="cofactor">
    <cofactor evidence="2">
        <name>Ca(2+)</name>
        <dbReference type="ChEBI" id="CHEBI:29108"/>
    </cofactor>
</comment>
<evidence type="ECO:0000256" key="9">
    <source>
        <dbReference type="ARBA" id="ARBA00022837"/>
    </source>
</evidence>
<evidence type="ECO:0000256" key="5">
    <source>
        <dbReference type="ARBA" id="ARBA00011245"/>
    </source>
</evidence>
<dbReference type="InterPro" id="IPR006046">
    <property type="entry name" value="Alpha_amylase"/>
</dbReference>
<evidence type="ECO:0000313" key="19">
    <source>
        <dbReference type="EMBL" id="BES96578.1"/>
    </source>
</evidence>
<feature type="domain" description="Alpha-amylase C-terminal" evidence="17">
    <location>
        <begin position="398"/>
        <end position="486"/>
    </location>
</feature>
<dbReference type="EMBL" id="AP028915">
    <property type="protein sequence ID" value="BES96578.1"/>
    <property type="molecule type" value="Genomic_DNA"/>
</dbReference>
<feature type="domain" description="Glycosyl hydrolase family 13 catalytic" evidence="18">
    <location>
        <begin position="25"/>
        <end position="382"/>
    </location>
</feature>
<dbReference type="PANTHER" id="PTHR43447">
    <property type="entry name" value="ALPHA-AMYLASE"/>
    <property type="match status" value="1"/>
</dbReference>
<evidence type="ECO:0000256" key="16">
    <source>
        <dbReference type="SAM" id="SignalP"/>
    </source>
</evidence>
<accession>A0ABN7AX87</accession>
<comment type="catalytic activity">
    <reaction evidence="1 15">
        <text>Endohydrolysis of (1-&gt;4)-alpha-D-glucosidic linkages in polysaccharides containing three or more (1-&gt;4)-alpha-linked D-glucose units.</text>
        <dbReference type="EC" id="3.2.1.1"/>
    </reaction>
</comment>
<keyword evidence="20" id="KW-1185">Reference proteome</keyword>
<keyword evidence="9" id="KW-0106">Calcium</keyword>
<evidence type="ECO:0000256" key="1">
    <source>
        <dbReference type="ARBA" id="ARBA00000548"/>
    </source>
</evidence>
<dbReference type="Pfam" id="PF02806">
    <property type="entry name" value="Alpha-amylase_C"/>
    <property type="match status" value="1"/>
</dbReference>
<dbReference type="PRINTS" id="PR00110">
    <property type="entry name" value="ALPHAAMYLASE"/>
</dbReference>
<keyword evidence="16" id="KW-0732">Signal</keyword>
<evidence type="ECO:0000256" key="4">
    <source>
        <dbReference type="ARBA" id="ARBA00008061"/>
    </source>
</evidence>
<proteinExistence type="inferred from homology"/>
<evidence type="ECO:0000256" key="2">
    <source>
        <dbReference type="ARBA" id="ARBA00001913"/>
    </source>
</evidence>
<evidence type="ECO:0000256" key="6">
    <source>
        <dbReference type="ARBA" id="ARBA00012595"/>
    </source>
</evidence>
<evidence type="ECO:0000256" key="8">
    <source>
        <dbReference type="ARBA" id="ARBA00022801"/>
    </source>
</evidence>
<dbReference type="Gene3D" id="2.60.40.1180">
    <property type="entry name" value="Golgi alpha-mannosidase II"/>
    <property type="match status" value="1"/>
</dbReference>
<organism evidence="19 20">
    <name type="scientific">Nesidiocoris tenuis</name>
    <dbReference type="NCBI Taxonomy" id="355587"/>
    <lineage>
        <taxon>Eukaryota</taxon>
        <taxon>Metazoa</taxon>
        <taxon>Ecdysozoa</taxon>
        <taxon>Arthropoda</taxon>
        <taxon>Hexapoda</taxon>
        <taxon>Insecta</taxon>
        <taxon>Pterygota</taxon>
        <taxon>Neoptera</taxon>
        <taxon>Paraneoptera</taxon>
        <taxon>Hemiptera</taxon>
        <taxon>Heteroptera</taxon>
        <taxon>Panheteroptera</taxon>
        <taxon>Cimicomorpha</taxon>
        <taxon>Miridae</taxon>
        <taxon>Dicyphina</taxon>
        <taxon>Nesidiocoris</taxon>
    </lineage>
</organism>
<keyword evidence="13 15" id="KW-0326">Glycosidase</keyword>
<dbReference type="SMART" id="SM00632">
    <property type="entry name" value="Aamy_C"/>
    <property type="match status" value="1"/>
</dbReference>
<reference evidence="19 20" key="1">
    <citation type="submission" date="2023-09" db="EMBL/GenBank/DDBJ databases">
        <title>Nesidiocoris tenuis whole genome shotgun sequence.</title>
        <authorList>
            <person name="Shibata T."/>
            <person name="Shimoda M."/>
            <person name="Kobayashi T."/>
            <person name="Uehara T."/>
        </authorList>
    </citation>
    <scope>NUCLEOTIDE SEQUENCE [LARGE SCALE GENOMIC DNA]</scope>
    <source>
        <strain evidence="19 20">Japan</strain>
    </source>
</reference>
<gene>
    <name evidence="19" type="ORF">NTJ_09390</name>
</gene>
<dbReference type="InterPro" id="IPR031319">
    <property type="entry name" value="A-amylase_C"/>
</dbReference>
<keyword evidence="11" id="KW-0868">Chloride</keyword>
<evidence type="ECO:0000256" key="14">
    <source>
        <dbReference type="RuleBase" id="RU003615"/>
    </source>
</evidence>